<evidence type="ECO:0000313" key="4">
    <source>
        <dbReference type="Proteomes" id="UP000010846"/>
    </source>
</evidence>
<dbReference type="HOGENOM" id="CLU_080901_0_0_2"/>
<dbReference type="Proteomes" id="UP000010846">
    <property type="component" value="Chromosome"/>
</dbReference>
<gene>
    <name evidence="3" type="ordered locus">Halru_1351</name>
</gene>
<feature type="transmembrane region" description="Helical" evidence="1">
    <location>
        <begin position="67"/>
        <end position="86"/>
    </location>
</feature>
<dbReference type="Pfam" id="PF23600">
    <property type="entry name" value="CdpA_N"/>
    <property type="match status" value="1"/>
</dbReference>
<keyword evidence="1" id="KW-0472">Membrane</keyword>
<dbReference type="AlphaFoldDB" id="L0IB38"/>
<feature type="transmembrane region" description="Helical" evidence="1">
    <location>
        <begin position="26"/>
        <end position="47"/>
    </location>
</feature>
<dbReference type="EMBL" id="CP003050">
    <property type="protein sequence ID" value="AGB15964.1"/>
    <property type="molecule type" value="Genomic_DNA"/>
</dbReference>
<evidence type="ECO:0000256" key="1">
    <source>
        <dbReference type="SAM" id="Phobius"/>
    </source>
</evidence>
<organism evidence="3 4">
    <name type="scientific">Halovivax ruber (strain DSM 18193 / JCM 13892 / XH-70)</name>
    <dbReference type="NCBI Taxonomy" id="797302"/>
    <lineage>
        <taxon>Archaea</taxon>
        <taxon>Methanobacteriati</taxon>
        <taxon>Methanobacteriota</taxon>
        <taxon>Stenosarchaea group</taxon>
        <taxon>Halobacteria</taxon>
        <taxon>Halobacteriales</taxon>
        <taxon>Natrialbaceae</taxon>
        <taxon>Halovivax</taxon>
    </lineage>
</organism>
<feature type="transmembrane region" description="Helical" evidence="1">
    <location>
        <begin position="127"/>
        <end position="151"/>
    </location>
</feature>
<evidence type="ECO:0000259" key="2">
    <source>
        <dbReference type="Pfam" id="PF23600"/>
    </source>
</evidence>
<dbReference type="KEGG" id="hru:Halru_1351"/>
<dbReference type="RefSeq" id="WP_015300614.1">
    <property type="nucleotide sequence ID" value="NC_019964.1"/>
</dbReference>
<protein>
    <recommendedName>
        <fullName evidence="2">Cell division protein A N-terminal domain-containing protein</fullName>
    </recommendedName>
</protein>
<feature type="transmembrane region" description="Helical" evidence="1">
    <location>
        <begin position="93"/>
        <end position="115"/>
    </location>
</feature>
<proteinExistence type="predicted"/>
<keyword evidence="4" id="KW-1185">Reference proteome</keyword>
<dbReference type="GeneID" id="14376139"/>
<feature type="domain" description="Cell division protein A N-terminal" evidence="2">
    <location>
        <begin position="8"/>
        <end position="155"/>
    </location>
</feature>
<dbReference type="STRING" id="797302.Halru_1351"/>
<dbReference type="OrthoDB" id="157486at2157"/>
<keyword evidence="1" id="KW-0812">Transmembrane</keyword>
<accession>L0IB38</accession>
<keyword evidence="1" id="KW-1133">Transmembrane helix</keyword>
<dbReference type="InterPro" id="IPR055563">
    <property type="entry name" value="CdpA_N"/>
</dbReference>
<evidence type="ECO:0000313" key="3">
    <source>
        <dbReference type="EMBL" id="AGB15964.1"/>
    </source>
</evidence>
<name>L0IB38_HALRX</name>
<sequence length="308" mass="33207">MSTISEQNLFDLYRSYIGEPDSERDVYVGFGLFLCGIVLAVVALGLFVVATGHPYRSQEFFTWTRPAYTLGMVSLPLVMLGIVVLLPSERRVLAVSVVGAAITLVATSGFLFYAYPDHWNGYGNDYTVPIVTVYALGLAAMAASTGAALIAHYLDLARQIEVTPEADEEKEHYTDEEIASDIDDAMEDVELSWGGVEKSDNTTLTFTGHEFEDTEVGDAGVTKTRSTGVQSQVAGLKGMKGGEAKTQTSTGTVDDQTAKLKELREQKQAEDVATADEGPVGRVRSGLAGAARTFKSKVTAVGRRVKRN</sequence>
<reference evidence="3" key="1">
    <citation type="submission" date="2011-09" db="EMBL/GenBank/DDBJ databases">
        <title>Complete sequence of Halovivax ruber XH-70.</title>
        <authorList>
            <consortium name="US DOE Joint Genome Institute"/>
            <person name="Lucas S."/>
            <person name="Han J."/>
            <person name="Lapidus A."/>
            <person name="Cheng J.-F."/>
            <person name="Goodwin L."/>
            <person name="Pitluck S."/>
            <person name="Peters L."/>
            <person name="Mikhailova N."/>
            <person name="Davenport K."/>
            <person name="Detter J.C."/>
            <person name="Han C."/>
            <person name="Tapia R."/>
            <person name="Land M."/>
            <person name="Hauser L."/>
            <person name="Kyrpides N."/>
            <person name="Ivanova N."/>
            <person name="Pagani I."/>
            <person name="Sproer C."/>
            <person name="Anderson I."/>
            <person name="Woyke T."/>
        </authorList>
    </citation>
    <scope>NUCLEOTIDE SEQUENCE</scope>
    <source>
        <strain evidence="3">XH-70</strain>
    </source>
</reference>
<dbReference type="eggNOG" id="arCOG02827">
    <property type="taxonomic scope" value="Archaea"/>
</dbReference>